<protein>
    <submittedName>
        <fullName evidence="1">Uncharacterized protein</fullName>
    </submittedName>
</protein>
<organism evidence="1 2">
    <name type="scientific">Candidatus Kaiserbacteria bacterium CG10_big_fil_rev_8_21_14_0_10_51_14</name>
    <dbReference type="NCBI Taxonomy" id="1974610"/>
    <lineage>
        <taxon>Bacteria</taxon>
        <taxon>Candidatus Kaiseribacteriota</taxon>
    </lineage>
</organism>
<comment type="caution">
    <text evidence="1">The sequence shown here is derived from an EMBL/GenBank/DDBJ whole genome shotgun (WGS) entry which is preliminary data.</text>
</comment>
<dbReference type="Proteomes" id="UP000231192">
    <property type="component" value="Unassembled WGS sequence"/>
</dbReference>
<proteinExistence type="predicted"/>
<dbReference type="EMBL" id="PFBK01000003">
    <property type="protein sequence ID" value="PIR83979.1"/>
    <property type="molecule type" value="Genomic_DNA"/>
</dbReference>
<reference evidence="2" key="1">
    <citation type="submission" date="2017-09" db="EMBL/GenBank/DDBJ databases">
        <title>Depth-based differentiation of microbial function through sediment-hosted aquifers and enrichment of novel symbionts in the deep terrestrial subsurface.</title>
        <authorList>
            <person name="Probst A.J."/>
            <person name="Ladd B."/>
            <person name="Jarett J.K."/>
            <person name="Geller-Mcgrath D.E."/>
            <person name="Sieber C.M.K."/>
            <person name="Emerson J.B."/>
            <person name="Anantharaman K."/>
            <person name="Thomas B.C."/>
            <person name="Malmstrom R."/>
            <person name="Stieglmeier M."/>
            <person name="Klingl A."/>
            <person name="Woyke T."/>
            <person name="Ryan C.M."/>
            <person name="Banfield J.F."/>
        </authorList>
    </citation>
    <scope>NUCLEOTIDE SEQUENCE [LARGE SCALE GENOMIC DNA]</scope>
</reference>
<gene>
    <name evidence="1" type="ORF">COU18_01050</name>
</gene>
<dbReference type="AlphaFoldDB" id="A0A2H0UC31"/>
<accession>A0A2H0UC31</accession>
<evidence type="ECO:0000313" key="2">
    <source>
        <dbReference type="Proteomes" id="UP000231192"/>
    </source>
</evidence>
<evidence type="ECO:0000313" key="1">
    <source>
        <dbReference type="EMBL" id="PIR83979.1"/>
    </source>
</evidence>
<sequence length="120" mass="13004">MVKAVGIAERPSIAAIAAVSWWASAAPPLDRHCRDQSANTVHNGDWTVFRLQCMAYHPPGPILQPRTRVGVEVWTDRVDASFDGSHYRPEVPGVDGIDDGLLARGQAGPLCPQERGHAAR</sequence>
<name>A0A2H0UC31_9BACT</name>